<evidence type="ECO:0000256" key="13">
    <source>
        <dbReference type="ARBA" id="ARBA00047659"/>
    </source>
</evidence>
<organism evidence="17 18">
    <name type="scientific">Secundilactobacillus hailunensis</name>
    <dbReference type="NCBI Taxonomy" id="2559923"/>
    <lineage>
        <taxon>Bacteria</taxon>
        <taxon>Bacillati</taxon>
        <taxon>Bacillota</taxon>
        <taxon>Bacilli</taxon>
        <taxon>Lactobacillales</taxon>
        <taxon>Lactobacillaceae</taxon>
        <taxon>Secundilactobacillus</taxon>
    </lineage>
</organism>
<dbReference type="InterPro" id="IPR000794">
    <property type="entry name" value="Beta-ketoacyl_synthase"/>
</dbReference>
<comment type="similarity">
    <text evidence="2 14 15">Belongs to the thiolase-like superfamily. Beta-ketoacyl-ACP synthases family.</text>
</comment>
<dbReference type="PANTHER" id="PTHR11712">
    <property type="entry name" value="POLYKETIDE SYNTHASE-RELATED"/>
    <property type="match status" value="1"/>
</dbReference>
<evidence type="ECO:0000313" key="18">
    <source>
        <dbReference type="Proteomes" id="UP001596190"/>
    </source>
</evidence>
<proteinExistence type="inferred from homology"/>
<evidence type="ECO:0000256" key="6">
    <source>
        <dbReference type="ARBA" id="ARBA00022679"/>
    </source>
</evidence>
<keyword evidence="5 14" id="KW-0444">Lipid biosynthesis</keyword>
<evidence type="ECO:0000256" key="3">
    <source>
        <dbReference type="ARBA" id="ARBA00012356"/>
    </source>
</evidence>
<comment type="function">
    <text evidence="11 14">Involved in the type II fatty acid elongation cycle. Catalyzes the elongation of a wide range of acyl-ACP by the addition of two carbons from malonyl-ACP to an acyl acceptor. Can efficiently catalyze the conversion of palmitoleoyl-ACP (cis-hexadec-9-enoyl-ACP) to cis-vaccenoyl-ACP (cis-octadec-11-enoyl-ACP), an essential step in the thermal regulation of fatty acid composition.</text>
</comment>
<comment type="caution">
    <text evidence="17">The sequence shown here is derived from an EMBL/GenBank/DDBJ whole genome shotgun (WGS) entry which is preliminary data.</text>
</comment>
<evidence type="ECO:0000256" key="1">
    <source>
        <dbReference type="ARBA" id="ARBA00005194"/>
    </source>
</evidence>
<dbReference type="EMBL" id="JBHSSA010000120">
    <property type="protein sequence ID" value="MFC6255368.1"/>
    <property type="molecule type" value="Genomic_DNA"/>
</dbReference>
<dbReference type="GO" id="GO:0004315">
    <property type="term" value="F:3-oxoacyl-[acyl-carrier-protein] synthase activity"/>
    <property type="evidence" value="ECO:0007669"/>
    <property type="project" value="UniProtKB-EC"/>
</dbReference>
<dbReference type="InterPro" id="IPR020841">
    <property type="entry name" value="PKS_Beta-ketoAc_synthase_dom"/>
</dbReference>
<keyword evidence="6 14" id="KW-0808">Transferase</keyword>
<evidence type="ECO:0000259" key="16">
    <source>
        <dbReference type="PROSITE" id="PS52004"/>
    </source>
</evidence>
<feature type="domain" description="Ketosynthase family 3 (KS3)" evidence="16">
    <location>
        <begin position="1"/>
        <end position="407"/>
    </location>
</feature>
<keyword evidence="18" id="KW-1185">Reference proteome</keyword>
<comment type="pathway">
    <text evidence="1 14">Lipid metabolism; fatty acid biosynthesis.</text>
</comment>
<accession>A0ABW1TD24</accession>
<dbReference type="Proteomes" id="UP001596190">
    <property type="component" value="Unassembled WGS sequence"/>
</dbReference>
<dbReference type="Gene3D" id="3.40.47.10">
    <property type="match status" value="2"/>
</dbReference>
<evidence type="ECO:0000256" key="2">
    <source>
        <dbReference type="ARBA" id="ARBA00008467"/>
    </source>
</evidence>
<dbReference type="Pfam" id="PF00109">
    <property type="entry name" value="ketoacyl-synt"/>
    <property type="match status" value="1"/>
</dbReference>
<evidence type="ECO:0000313" key="17">
    <source>
        <dbReference type="EMBL" id="MFC6255368.1"/>
    </source>
</evidence>
<evidence type="ECO:0000256" key="15">
    <source>
        <dbReference type="RuleBase" id="RU003694"/>
    </source>
</evidence>
<keyword evidence="7" id="KW-0276">Fatty acid metabolism</keyword>
<evidence type="ECO:0000256" key="8">
    <source>
        <dbReference type="ARBA" id="ARBA00023098"/>
    </source>
</evidence>
<dbReference type="Pfam" id="PF02801">
    <property type="entry name" value="Ketoacyl-synt_C"/>
    <property type="match status" value="1"/>
</dbReference>
<sequence>MTRVVITGMGALTPIGNSVPEFEAGLRASKVGFQPITHFDASETGITLAGELHDFEPLKRLGKRDLRRMDAFSQYAMYATAEAVEQAGIDEANTEPETMGVIYGSGIGGLTTIQEQVIKMANKGPQRVSPMFVPTAISNMASGNMAIRYHAKNICTTIVTACASGTNAIGEAFRQIKEGRAQVMLTGGAEASVNEIGIAGFAALSTLSKATDPKRASLPFDADRLGFVMGEGAGTLVLESLTHAQARGAQILGEIVGYGATADAYHITSPDPAGTQAARAMQLAIDEAGVKSTDVGYINAHGTATMGNDSAESKAINSVFGSDSDVLVSSTKSMTGHLLGAAGAIEAVATVDALQSGQLPENVGVVQQDPACQVNLVNADNRDRQTEYAISNSFGFGGHNAVLAFRKWAE</sequence>
<dbReference type="NCBIfam" id="TIGR03150">
    <property type="entry name" value="fabF"/>
    <property type="match status" value="1"/>
</dbReference>
<protein>
    <recommendedName>
        <fullName evidence="4 14">3-oxoacyl-[acyl-carrier-protein] synthase 2</fullName>
        <ecNumber evidence="3 14">2.3.1.179</ecNumber>
    </recommendedName>
</protein>
<evidence type="ECO:0000256" key="14">
    <source>
        <dbReference type="PIRNR" id="PIRNR000447"/>
    </source>
</evidence>
<dbReference type="InterPro" id="IPR014030">
    <property type="entry name" value="Ketoacyl_synth_N"/>
</dbReference>
<dbReference type="NCBIfam" id="NF005589">
    <property type="entry name" value="PRK07314.1"/>
    <property type="match status" value="1"/>
</dbReference>
<evidence type="ECO:0000256" key="12">
    <source>
        <dbReference type="ARBA" id="ARBA00047318"/>
    </source>
</evidence>
<name>A0ABW1TD24_9LACO</name>
<dbReference type="InterPro" id="IPR014031">
    <property type="entry name" value="Ketoacyl_synth_C"/>
</dbReference>
<dbReference type="InterPro" id="IPR016039">
    <property type="entry name" value="Thiolase-like"/>
</dbReference>
<evidence type="ECO:0000256" key="4">
    <source>
        <dbReference type="ARBA" id="ARBA00014657"/>
    </source>
</evidence>
<dbReference type="InterPro" id="IPR017568">
    <property type="entry name" value="3-oxoacyl-ACP_synth-2"/>
</dbReference>
<evidence type="ECO:0000256" key="5">
    <source>
        <dbReference type="ARBA" id="ARBA00022516"/>
    </source>
</evidence>
<evidence type="ECO:0000256" key="11">
    <source>
        <dbReference type="ARBA" id="ARBA00024006"/>
    </source>
</evidence>
<keyword evidence="8" id="KW-0443">Lipid metabolism</keyword>
<evidence type="ECO:0000256" key="10">
    <source>
        <dbReference type="ARBA" id="ARBA00023315"/>
    </source>
</evidence>
<keyword evidence="9 14" id="KW-0275">Fatty acid biosynthesis</keyword>
<keyword evidence="10 14" id="KW-0012">Acyltransferase</keyword>
<dbReference type="EC" id="2.3.1.179" evidence="3 14"/>
<evidence type="ECO:0000256" key="7">
    <source>
        <dbReference type="ARBA" id="ARBA00022832"/>
    </source>
</evidence>
<dbReference type="PIRSF" id="PIRSF000447">
    <property type="entry name" value="KAS_II"/>
    <property type="match status" value="1"/>
</dbReference>
<comment type="catalytic activity">
    <reaction evidence="13 14">
        <text>a fatty acyl-[ACP] + malonyl-[ACP] + H(+) = a 3-oxoacyl-[ACP] + holo-[ACP] + CO2</text>
        <dbReference type="Rhea" id="RHEA:22836"/>
        <dbReference type="Rhea" id="RHEA-COMP:9623"/>
        <dbReference type="Rhea" id="RHEA-COMP:9685"/>
        <dbReference type="Rhea" id="RHEA-COMP:9916"/>
        <dbReference type="Rhea" id="RHEA-COMP:14125"/>
        <dbReference type="ChEBI" id="CHEBI:15378"/>
        <dbReference type="ChEBI" id="CHEBI:16526"/>
        <dbReference type="ChEBI" id="CHEBI:64479"/>
        <dbReference type="ChEBI" id="CHEBI:78449"/>
        <dbReference type="ChEBI" id="CHEBI:78776"/>
        <dbReference type="ChEBI" id="CHEBI:138651"/>
    </reaction>
</comment>
<dbReference type="RefSeq" id="WP_137629853.1">
    <property type="nucleotide sequence ID" value="NZ_BJDO01000001.1"/>
</dbReference>
<dbReference type="PANTHER" id="PTHR11712:SF336">
    <property type="entry name" value="3-OXOACYL-[ACYL-CARRIER-PROTEIN] SYNTHASE, MITOCHONDRIAL"/>
    <property type="match status" value="1"/>
</dbReference>
<dbReference type="SMART" id="SM00825">
    <property type="entry name" value="PKS_KS"/>
    <property type="match status" value="1"/>
</dbReference>
<dbReference type="SUPFAM" id="SSF53901">
    <property type="entry name" value="Thiolase-like"/>
    <property type="match status" value="2"/>
</dbReference>
<gene>
    <name evidence="17" type="primary">fabF</name>
    <name evidence="17" type="ORF">ACFP1H_12320</name>
</gene>
<dbReference type="PROSITE" id="PS52004">
    <property type="entry name" value="KS3_2"/>
    <property type="match status" value="1"/>
</dbReference>
<dbReference type="CDD" id="cd00834">
    <property type="entry name" value="KAS_I_II"/>
    <property type="match status" value="1"/>
</dbReference>
<evidence type="ECO:0000256" key="9">
    <source>
        <dbReference type="ARBA" id="ARBA00023160"/>
    </source>
</evidence>
<comment type="catalytic activity">
    <reaction evidence="12 14">
        <text>(9Z)-hexadecenoyl-[ACP] + malonyl-[ACP] + H(+) = 3-oxo-(11Z)-octadecenoyl-[ACP] + holo-[ACP] + CO2</text>
        <dbReference type="Rhea" id="RHEA:55040"/>
        <dbReference type="Rhea" id="RHEA-COMP:9623"/>
        <dbReference type="Rhea" id="RHEA-COMP:9685"/>
        <dbReference type="Rhea" id="RHEA-COMP:10800"/>
        <dbReference type="Rhea" id="RHEA-COMP:14074"/>
        <dbReference type="ChEBI" id="CHEBI:15378"/>
        <dbReference type="ChEBI" id="CHEBI:16526"/>
        <dbReference type="ChEBI" id="CHEBI:64479"/>
        <dbReference type="ChEBI" id="CHEBI:78449"/>
        <dbReference type="ChEBI" id="CHEBI:83989"/>
        <dbReference type="ChEBI" id="CHEBI:138538"/>
        <dbReference type="EC" id="2.3.1.179"/>
    </reaction>
</comment>
<reference evidence="18" key="1">
    <citation type="journal article" date="2019" name="Int. J. Syst. Evol. Microbiol.">
        <title>The Global Catalogue of Microorganisms (GCM) 10K type strain sequencing project: providing services to taxonomists for standard genome sequencing and annotation.</title>
        <authorList>
            <consortium name="The Broad Institute Genomics Platform"/>
            <consortium name="The Broad Institute Genome Sequencing Center for Infectious Disease"/>
            <person name="Wu L."/>
            <person name="Ma J."/>
        </authorList>
    </citation>
    <scope>NUCLEOTIDE SEQUENCE [LARGE SCALE GENOMIC DNA]</scope>
    <source>
        <strain evidence="18">CCM 8950</strain>
    </source>
</reference>